<dbReference type="Pfam" id="PF02875">
    <property type="entry name" value="Mur_ligase_C"/>
    <property type="match status" value="1"/>
</dbReference>
<dbReference type="PANTHER" id="PTHR23135:SF4">
    <property type="entry name" value="UDP-N-ACETYLMURAMOYL-L-ALANYL-D-GLUTAMATE--2,6-DIAMINOPIMELATE LIGASE MURE HOMOLOG, CHLOROPLASTIC"/>
    <property type="match status" value="1"/>
</dbReference>
<evidence type="ECO:0000256" key="1">
    <source>
        <dbReference type="ARBA" id="ARBA00005898"/>
    </source>
</evidence>
<dbReference type="GO" id="GO:0008765">
    <property type="term" value="F:UDP-N-acetylmuramoylalanyl-D-glutamate-2,6-diaminopimelate ligase activity"/>
    <property type="evidence" value="ECO:0007669"/>
    <property type="project" value="UniProtKB-UniRule"/>
</dbReference>
<dbReference type="SUPFAM" id="SSF63418">
    <property type="entry name" value="MurE/MurF N-terminal domain"/>
    <property type="match status" value="1"/>
</dbReference>
<comment type="function">
    <text evidence="7">Catalyzes the addition of meso-diaminopimelic acid to the nucleotide precursor UDP-N-acetylmuramoyl-L-alanyl-D-glutamate (UMAG) in the biosynthesis of bacterial cell-wall peptidoglycan.</text>
</comment>
<dbReference type="InterPro" id="IPR004101">
    <property type="entry name" value="Mur_ligase_C"/>
</dbReference>
<dbReference type="EMBL" id="PDEP01000011">
    <property type="protein sequence ID" value="PEN05754.1"/>
    <property type="molecule type" value="Genomic_DNA"/>
</dbReference>
<dbReference type="GO" id="GO:0000287">
    <property type="term" value="F:magnesium ion binding"/>
    <property type="evidence" value="ECO:0007669"/>
    <property type="project" value="UniProtKB-UniRule"/>
</dbReference>
<evidence type="ECO:0000313" key="12">
    <source>
        <dbReference type="EMBL" id="PEN05754.1"/>
    </source>
</evidence>
<dbReference type="NCBIfam" id="TIGR01085">
    <property type="entry name" value="murE"/>
    <property type="match status" value="1"/>
</dbReference>
<keyword evidence="7 12" id="KW-0436">Ligase</keyword>
<evidence type="ECO:0000256" key="6">
    <source>
        <dbReference type="ARBA" id="ARBA00023316"/>
    </source>
</evidence>
<comment type="subcellular location">
    <subcellularLocation>
        <location evidence="7 8">Cytoplasm</location>
    </subcellularLocation>
</comment>
<feature type="binding site" evidence="7">
    <location>
        <position position="219"/>
    </location>
    <ligand>
        <name>UDP-N-acetyl-alpha-D-muramoyl-L-alanyl-D-glutamate</name>
        <dbReference type="ChEBI" id="CHEBI:83900"/>
    </ligand>
</feature>
<feature type="binding site" evidence="7">
    <location>
        <position position="411"/>
    </location>
    <ligand>
        <name>meso-2,6-diaminopimelate</name>
        <dbReference type="ChEBI" id="CHEBI:57791"/>
    </ligand>
</feature>
<keyword evidence="6 7" id="KW-0961">Cell wall biogenesis/degradation</keyword>
<dbReference type="Pfam" id="PF01225">
    <property type="entry name" value="Mur_ligase"/>
    <property type="match status" value="1"/>
</dbReference>
<dbReference type="SUPFAM" id="SSF53244">
    <property type="entry name" value="MurD-like peptide ligases, peptide-binding domain"/>
    <property type="match status" value="1"/>
</dbReference>
<dbReference type="Pfam" id="PF08245">
    <property type="entry name" value="Mur_ligase_M"/>
    <property type="match status" value="1"/>
</dbReference>
<dbReference type="UniPathway" id="UPA00219"/>
<dbReference type="GO" id="GO:0051301">
    <property type="term" value="P:cell division"/>
    <property type="evidence" value="ECO:0007669"/>
    <property type="project" value="UniProtKB-KW"/>
</dbReference>
<feature type="domain" description="Mur ligase central" evidence="11">
    <location>
        <begin position="142"/>
        <end position="337"/>
    </location>
</feature>
<dbReference type="Proteomes" id="UP000221024">
    <property type="component" value="Unassembled WGS sequence"/>
</dbReference>
<dbReference type="PANTHER" id="PTHR23135">
    <property type="entry name" value="MUR LIGASE FAMILY MEMBER"/>
    <property type="match status" value="1"/>
</dbReference>
<dbReference type="EC" id="6.3.2.13" evidence="7"/>
<dbReference type="GO" id="GO:0071555">
    <property type="term" value="P:cell wall organization"/>
    <property type="evidence" value="ECO:0007669"/>
    <property type="project" value="UniProtKB-KW"/>
</dbReference>
<dbReference type="Gene3D" id="3.40.1390.10">
    <property type="entry name" value="MurE/MurF, N-terminal domain"/>
    <property type="match status" value="1"/>
</dbReference>
<dbReference type="InterPro" id="IPR013221">
    <property type="entry name" value="Mur_ligase_cen"/>
</dbReference>
<keyword evidence="3 7" id="KW-0133">Cell shape</keyword>
<feature type="binding site" evidence="7">
    <location>
        <position position="213"/>
    </location>
    <ligand>
        <name>UDP-N-acetyl-alpha-D-muramoyl-L-alanyl-D-glutamate</name>
        <dbReference type="ChEBI" id="CHEBI:83900"/>
    </ligand>
</feature>
<evidence type="ECO:0000256" key="2">
    <source>
        <dbReference type="ARBA" id="ARBA00022618"/>
    </source>
</evidence>
<dbReference type="NCBIfam" id="NF001124">
    <property type="entry name" value="PRK00139.1-2"/>
    <property type="match status" value="1"/>
</dbReference>
<evidence type="ECO:0000256" key="4">
    <source>
        <dbReference type="ARBA" id="ARBA00022984"/>
    </source>
</evidence>
<dbReference type="NCBIfam" id="NF001126">
    <property type="entry name" value="PRK00139.1-4"/>
    <property type="match status" value="1"/>
</dbReference>
<name>A0A2H3NR23_9BACT</name>
<keyword evidence="2 7" id="KW-0132">Cell division</keyword>
<accession>A0A2H3NR23</accession>
<sequence length="523" mass="55067">MDSPAPPSPTSSNTPPPAQTLRFATLVQRLRSAGLLDAVVAGSTVNLDAPHTLVHVADDSRHVREGACFVAVPGHTTDGHAYIGAAIEAGATAVVAERLPEDARTAHSAVRFVRVSDARAALGHLAAAYYGDPADALTMIGVTGTNGKTTTAYLLHHGLNAIGATAGLISTVEVRTGTLSVNAELTTPGPLDLHRTLRRMVDDGCTACAMEVSSHALAQARTTPIEYDVALFTNLTTDHIDYHGTPAAYQAAKKTLFDDLPDSSTAIYNLDDDAGPAMVADTAATTRSYGTDAQANIRMEAIEDALSGLSMRLNGAPVTFQLTGRFNAYNLAAAYGALQAVGASGPEARQALATAPPVPGRFERLDMASGPTVIVDYAHTPHALESVLHALRPLCPANGQLWCIFGCGGDRDTGKRRTMGAIAESLADRLIVTNDNPRTEDPHAILNDIRRGMSRPTDAQWIPDRDAAIEAAARHAQPADVVLIAGKGHETYQIIGTERRAFDDRAVAQRHFSAHHAPSSAST</sequence>
<evidence type="ECO:0000259" key="10">
    <source>
        <dbReference type="Pfam" id="PF02875"/>
    </source>
</evidence>
<feature type="binding site" evidence="7">
    <location>
        <position position="490"/>
    </location>
    <ligand>
        <name>meso-2,6-diaminopimelate</name>
        <dbReference type="ChEBI" id="CHEBI:57791"/>
    </ligand>
</feature>
<comment type="caution">
    <text evidence="12">The sequence shown here is derived from an EMBL/GenBank/DDBJ whole genome shotgun (WGS) entry which is preliminary data.</text>
</comment>
<feature type="binding site" evidence="7">
    <location>
        <position position="221"/>
    </location>
    <ligand>
        <name>UDP-N-acetyl-alpha-D-muramoyl-L-alanyl-D-glutamate</name>
        <dbReference type="ChEBI" id="CHEBI:83900"/>
    </ligand>
</feature>
<feature type="binding site" evidence="7">
    <location>
        <position position="60"/>
    </location>
    <ligand>
        <name>UDP-N-acetyl-alpha-D-muramoyl-L-alanyl-D-glutamate</name>
        <dbReference type="ChEBI" id="CHEBI:83900"/>
    </ligand>
</feature>
<evidence type="ECO:0000256" key="3">
    <source>
        <dbReference type="ARBA" id="ARBA00022960"/>
    </source>
</evidence>
<evidence type="ECO:0000256" key="7">
    <source>
        <dbReference type="HAMAP-Rule" id="MF_00208"/>
    </source>
</evidence>
<comment type="catalytic activity">
    <reaction evidence="7">
        <text>UDP-N-acetyl-alpha-D-muramoyl-L-alanyl-D-glutamate + meso-2,6-diaminopimelate + ATP = UDP-N-acetyl-alpha-D-muramoyl-L-alanyl-gamma-D-glutamyl-meso-2,6-diaminopimelate + ADP + phosphate + H(+)</text>
        <dbReference type="Rhea" id="RHEA:23676"/>
        <dbReference type="ChEBI" id="CHEBI:15378"/>
        <dbReference type="ChEBI" id="CHEBI:30616"/>
        <dbReference type="ChEBI" id="CHEBI:43474"/>
        <dbReference type="ChEBI" id="CHEBI:57791"/>
        <dbReference type="ChEBI" id="CHEBI:83900"/>
        <dbReference type="ChEBI" id="CHEBI:83905"/>
        <dbReference type="ChEBI" id="CHEBI:456216"/>
        <dbReference type="EC" id="6.3.2.13"/>
    </reaction>
</comment>
<dbReference type="InterPro" id="IPR036615">
    <property type="entry name" value="Mur_ligase_C_dom_sf"/>
</dbReference>
<evidence type="ECO:0000256" key="5">
    <source>
        <dbReference type="ARBA" id="ARBA00023306"/>
    </source>
</evidence>
<feature type="domain" description="Mur ligase N-terminal catalytic" evidence="9">
    <location>
        <begin position="59"/>
        <end position="130"/>
    </location>
</feature>
<dbReference type="OrthoDB" id="9800958at2"/>
<gene>
    <name evidence="7" type="primary">murE</name>
    <name evidence="12" type="ORF">CRI93_11660</name>
</gene>
<feature type="binding site" evidence="7">
    <location>
        <begin position="435"/>
        <end position="438"/>
    </location>
    <ligand>
        <name>meso-2,6-diaminopimelate</name>
        <dbReference type="ChEBI" id="CHEBI:57791"/>
    </ligand>
</feature>
<feature type="short sequence motif" description="Meso-diaminopimelate recognition motif" evidence="7">
    <location>
        <begin position="435"/>
        <end position="438"/>
    </location>
</feature>
<dbReference type="GO" id="GO:0005524">
    <property type="term" value="F:ATP binding"/>
    <property type="evidence" value="ECO:0007669"/>
    <property type="project" value="UniProtKB-UniRule"/>
</dbReference>
<feature type="binding site" evidence="7">
    <location>
        <position position="486"/>
    </location>
    <ligand>
        <name>meso-2,6-diaminopimelate</name>
        <dbReference type="ChEBI" id="CHEBI:57791"/>
    </ligand>
</feature>
<keyword evidence="13" id="KW-1185">Reference proteome</keyword>
<comment type="similarity">
    <text evidence="1 7">Belongs to the MurCDEF family. MurE subfamily.</text>
</comment>
<dbReference type="Gene3D" id="3.40.1190.10">
    <property type="entry name" value="Mur-like, catalytic domain"/>
    <property type="match status" value="1"/>
</dbReference>
<feature type="domain" description="Mur ligase C-terminal" evidence="10">
    <location>
        <begin position="360"/>
        <end position="488"/>
    </location>
</feature>
<dbReference type="InterPro" id="IPR035911">
    <property type="entry name" value="MurE/MurF_N"/>
</dbReference>
<dbReference type="SUPFAM" id="SSF53623">
    <property type="entry name" value="MurD-like peptide ligases, catalytic domain"/>
    <property type="match status" value="1"/>
</dbReference>
<dbReference type="InterPro" id="IPR005761">
    <property type="entry name" value="UDP-N-AcMur-Glu-dNH2Pim_ligase"/>
</dbReference>
<dbReference type="GO" id="GO:0008360">
    <property type="term" value="P:regulation of cell shape"/>
    <property type="evidence" value="ECO:0007669"/>
    <property type="project" value="UniProtKB-KW"/>
</dbReference>
<dbReference type="RefSeq" id="WP_098062816.1">
    <property type="nucleotide sequence ID" value="NZ_PDEP01000011.1"/>
</dbReference>
<dbReference type="GO" id="GO:0009252">
    <property type="term" value="P:peptidoglycan biosynthetic process"/>
    <property type="evidence" value="ECO:0007669"/>
    <property type="project" value="UniProtKB-UniRule"/>
</dbReference>
<keyword evidence="7" id="KW-0067">ATP-binding</keyword>
<dbReference type="InterPro" id="IPR036565">
    <property type="entry name" value="Mur-like_cat_sf"/>
</dbReference>
<keyword evidence="7" id="KW-0963">Cytoplasm</keyword>
<dbReference type="InterPro" id="IPR000713">
    <property type="entry name" value="Mur_ligase_N"/>
</dbReference>
<dbReference type="Gene3D" id="3.90.190.20">
    <property type="entry name" value="Mur ligase, C-terminal domain"/>
    <property type="match status" value="1"/>
</dbReference>
<keyword evidence="7" id="KW-0460">Magnesium</keyword>
<dbReference type="AlphaFoldDB" id="A0A2H3NR23"/>
<dbReference type="HAMAP" id="MF_00208">
    <property type="entry name" value="MurE"/>
    <property type="match status" value="1"/>
</dbReference>
<dbReference type="GO" id="GO:0005737">
    <property type="term" value="C:cytoplasm"/>
    <property type="evidence" value="ECO:0007669"/>
    <property type="project" value="UniProtKB-SubCell"/>
</dbReference>
<comment type="cofactor">
    <cofactor evidence="7">
        <name>Mg(2+)</name>
        <dbReference type="ChEBI" id="CHEBI:18420"/>
    </cofactor>
</comment>
<keyword evidence="4 7" id="KW-0573">Peptidoglycan synthesis</keyword>
<feature type="binding site" evidence="7">
    <location>
        <begin position="144"/>
        <end position="150"/>
    </location>
    <ligand>
        <name>ATP</name>
        <dbReference type="ChEBI" id="CHEBI:30616"/>
    </ligand>
</feature>
<evidence type="ECO:0000313" key="13">
    <source>
        <dbReference type="Proteomes" id="UP000221024"/>
    </source>
</evidence>
<organism evidence="12 13">
    <name type="scientific">Longimonas halophila</name>
    <dbReference type="NCBI Taxonomy" id="1469170"/>
    <lineage>
        <taxon>Bacteria</taxon>
        <taxon>Pseudomonadati</taxon>
        <taxon>Rhodothermota</taxon>
        <taxon>Rhodothermia</taxon>
        <taxon>Rhodothermales</taxon>
        <taxon>Salisaetaceae</taxon>
        <taxon>Longimonas</taxon>
    </lineage>
</organism>
<evidence type="ECO:0000259" key="11">
    <source>
        <dbReference type="Pfam" id="PF08245"/>
    </source>
</evidence>
<protein>
    <recommendedName>
        <fullName evidence="7">UDP-N-acetylmuramoyl-L-alanyl-D-glutamate--2,6-diaminopimelate ligase</fullName>
        <ecNumber evidence="7">6.3.2.13</ecNumber>
    </recommendedName>
    <alternativeName>
        <fullName evidence="7">Meso-A2pm-adding enzyme</fullName>
    </alternativeName>
    <alternativeName>
        <fullName evidence="7">Meso-diaminopimelate-adding enzyme</fullName>
    </alternativeName>
    <alternativeName>
        <fullName evidence="7">UDP-MurNAc-L-Ala-D-Glu:meso-diaminopimelate ligase</fullName>
    </alternativeName>
    <alternativeName>
        <fullName evidence="7">UDP-MurNAc-tripeptide synthetase</fullName>
    </alternativeName>
    <alternativeName>
        <fullName evidence="7">UDP-N-acetylmuramyl-tripeptide synthetase</fullName>
    </alternativeName>
</protein>
<comment type="caution">
    <text evidence="7">Lacks conserved residue(s) required for the propagation of feature annotation.</text>
</comment>
<comment type="PTM">
    <text evidence="7">Carboxylation is probably crucial for Mg(2+) binding and, consequently, for the gamma-phosphate positioning of ATP.</text>
</comment>
<evidence type="ECO:0000259" key="9">
    <source>
        <dbReference type="Pfam" id="PF01225"/>
    </source>
</evidence>
<feature type="modified residue" description="N6-carboxylysine" evidence="7">
    <location>
        <position position="253"/>
    </location>
</feature>
<feature type="binding site" evidence="7">
    <location>
        <begin position="186"/>
        <end position="187"/>
    </location>
    <ligand>
        <name>UDP-N-acetyl-alpha-D-muramoyl-L-alanyl-D-glutamate</name>
        <dbReference type="ChEBI" id="CHEBI:83900"/>
    </ligand>
</feature>
<keyword evidence="7" id="KW-0547">Nucleotide-binding</keyword>
<proteinExistence type="inferred from homology"/>
<evidence type="ECO:0000256" key="8">
    <source>
        <dbReference type="RuleBase" id="RU004135"/>
    </source>
</evidence>
<reference evidence="12 13" key="1">
    <citation type="submission" date="2017-10" db="EMBL/GenBank/DDBJ databases">
        <title>Draft genome of Longimonas halophila.</title>
        <authorList>
            <person name="Goh K.M."/>
            <person name="Shamsir M.S."/>
            <person name="Lim S.W."/>
        </authorList>
    </citation>
    <scope>NUCLEOTIDE SEQUENCE [LARGE SCALE GENOMIC DNA]</scope>
    <source>
        <strain evidence="12 13">KCTC 42399</strain>
    </source>
</reference>
<keyword evidence="5 7" id="KW-0131">Cell cycle</keyword>
<comment type="pathway">
    <text evidence="7 8">Cell wall biogenesis; peptidoglycan biosynthesis.</text>
</comment>